<comment type="caution">
    <text evidence="1">The sequence shown here is derived from an EMBL/GenBank/DDBJ whole genome shotgun (WGS) entry which is preliminary data.</text>
</comment>
<name>A0ACB0JUE0_TRIPR</name>
<proteinExistence type="predicted"/>
<accession>A0ACB0JUE0</accession>
<organism evidence="1 2">
    <name type="scientific">Trifolium pratense</name>
    <name type="common">Red clover</name>
    <dbReference type="NCBI Taxonomy" id="57577"/>
    <lineage>
        <taxon>Eukaryota</taxon>
        <taxon>Viridiplantae</taxon>
        <taxon>Streptophyta</taxon>
        <taxon>Embryophyta</taxon>
        <taxon>Tracheophyta</taxon>
        <taxon>Spermatophyta</taxon>
        <taxon>Magnoliopsida</taxon>
        <taxon>eudicotyledons</taxon>
        <taxon>Gunneridae</taxon>
        <taxon>Pentapetalae</taxon>
        <taxon>rosids</taxon>
        <taxon>fabids</taxon>
        <taxon>Fabales</taxon>
        <taxon>Fabaceae</taxon>
        <taxon>Papilionoideae</taxon>
        <taxon>50 kb inversion clade</taxon>
        <taxon>NPAAA clade</taxon>
        <taxon>Hologalegina</taxon>
        <taxon>IRL clade</taxon>
        <taxon>Trifolieae</taxon>
        <taxon>Trifolium</taxon>
    </lineage>
</organism>
<protein>
    <submittedName>
        <fullName evidence="1">Uncharacterized protein</fullName>
    </submittedName>
</protein>
<dbReference type="Proteomes" id="UP001177021">
    <property type="component" value="Unassembled WGS sequence"/>
</dbReference>
<dbReference type="EMBL" id="CASHSV030000109">
    <property type="protein sequence ID" value="CAJ2647073.1"/>
    <property type="molecule type" value="Genomic_DNA"/>
</dbReference>
<reference evidence="1" key="1">
    <citation type="submission" date="2023-10" db="EMBL/GenBank/DDBJ databases">
        <authorList>
            <person name="Rodriguez Cubillos JULIANA M."/>
            <person name="De Vega J."/>
        </authorList>
    </citation>
    <scope>NUCLEOTIDE SEQUENCE</scope>
</reference>
<evidence type="ECO:0000313" key="1">
    <source>
        <dbReference type="EMBL" id="CAJ2647073.1"/>
    </source>
</evidence>
<evidence type="ECO:0000313" key="2">
    <source>
        <dbReference type="Proteomes" id="UP001177021"/>
    </source>
</evidence>
<gene>
    <name evidence="1" type="ORF">MILVUS5_LOCUS15667</name>
</gene>
<sequence length="341" mass="38243">MQKNSEINLNEPASIQEPSENNSMEQQQKENLDNIDVAESGSNAIVVNSNANNGLIQDQLLPEENQAVANNGIIQAEPLPEENQAVANNGIIQAELLPEENQAVANNGINHTEPLPEENQAVANNGINHAEPLPEENQAVANRERKERIPWTEDEHRLFLQGLNKHGRARWKDISKDFLPRRTPTQIASHAQKYFKHLKEVAGKERKKRRSIHDVTVDNNVTVASYPIEQQTGIPSIEQQNEIPHLIGPSIDEQPIPSIEGQNKISPLVTHPVEKQNENISPHSTTLNDNNIENLVTPPIEPFKEKESQLKLGYTFTVEITPQNMKNVLKVCELLEKNLKS</sequence>
<keyword evidence="2" id="KW-1185">Reference proteome</keyword>